<comment type="caution">
    <text evidence="4">The sequence shown here is derived from an EMBL/GenBank/DDBJ whole genome shotgun (WGS) entry which is preliminary data.</text>
</comment>
<dbReference type="RefSeq" id="WP_051719830.1">
    <property type="nucleotide sequence ID" value="NZ_JMIH01000014.1"/>
</dbReference>
<evidence type="ECO:0000313" key="5">
    <source>
        <dbReference type="Proteomes" id="UP000027821"/>
    </source>
</evidence>
<dbReference type="EMBL" id="JMIH01000014">
    <property type="protein sequence ID" value="KEO75062.1"/>
    <property type="molecule type" value="Genomic_DNA"/>
</dbReference>
<keyword evidence="5" id="KW-1185">Reference proteome</keyword>
<dbReference type="InterPro" id="IPR011006">
    <property type="entry name" value="CheY-like_superfamily"/>
</dbReference>
<evidence type="ECO:0000259" key="3">
    <source>
        <dbReference type="PROSITE" id="PS50110"/>
    </source>
</evidence>
<reference evidence="4 5" key="1">
    <citation type="submission" date="2014-04" db="EMBL/GenBank/DDBJ databases">
        <title>Characterization and application of a salt tolerant electro-active bacterium.</title>
        <authorList>
            <person name="Yang L."/>
            <person name="Wei S."/>
            <person name="Tay Q.X.M."/>
        </authorList>
    </citation>
    <scope>NUCLEOTIDE SEQUENCE [LARGE SCALE GENOMIC DNA]</scope>
    <source>
        <strain evidence="4 5">LY1</strain>
    </source>
</reference>
<dbReference type="SUPFAM" id="SSF52172">
    <property type="entry name" value="CheY-like"/>
    <property type="match status" value="1"/>
</dbReference>
<evidence type="ECO:0000313" key="4">
    <source>
        <dbReference type="EMBL" id="KEO75062.1"/>
    </source>
</evidence>
<dbReference type="eggNOG" id="COG0745">
    <property type="taxonomic scope" value="Bacteria"/>
</dbReference>
<dbReference type="SMART" id="SM00448">
    <property type="entry name" value="REC"/>
    <property type="match status" value="1"/>
</dbReference>
<evidence type="ECO:0000256" key="1">
    <source>
        <dbReference type="ARBA" id="ARBA00022553"/>
    </source>
</evidence>
<feature type="domain" description="Response regulatory" evidence="3">
    <location>
        <begin position="2"/>
        <end position="121"/>
    </location>
</feature>
<dbReference type="AlphaFoldDB" id="A0A074LME8"/>
<protein>
    <recommendedName>
        <fullName evidence="3">Response regulatory domain-containing protein</fullName>
    </recommendedName>
</protein>
<organism evidence="4 5">
    <name type="scientific">Anditalea andensis</name>
    <dbReference type="NCBI Taxonomy" id="1048983"/>
    <lineage>
        <taxon>Bacteria</taxon>
        <taxon>Pseudomonadati</taxon>
        <taxon>Bacteroidota</taxon>
        <taxon>Cytophagia</taxon>
        <taxon>Cytophagales</taxon>
        <taxon>Cytophagaceae</taxon>
        <taxon>Anditalea</taxon>
    </lineage>
</organism>
<dbReference type="OrthoDB" id="9789181at2"/>
<dbReference type="GO" id="GO:0000160">
    <property type="term" value="P:phosphorelay signal transduction system"/>
    <property type="evidence" value="ECO:0007669"/>
    <property type="project" value="InterPro"/>
</dbReference>
<keyword evidence="1 2" id="KW-0597">Phosphoprotein</keyword>
<sequence length="121" mass="13826">MKILYIEDNNINRLVFETLLSPKAEVACAETGPIGLDLAMKECYEIVVIDLNLNDPEMDGFDVIRTLKDDKYDLRCSSKLYALTSYVGTEWEEKCLEAGFDGFFNKPLDPNKILENHQLND</sequence>
<dbReference type="Proteomes" id="UP000027821">
    <property type="component" value="Unassembled WGS sequence"/>
</dbReference>
<dbReference type="PANTHER" id="PTHR44591:SF3">
    <property type="entry name" value="RESPONSE REGULATORY DOMAIN-CONTAINING PROTEIN"/>
    <property type="match status" value="1"/>
</dbReference>
<dbReference type="PANTHER" id="PTHR44591">
    <property type="entry name" value="STRESS RESPONSE REGULATOR PROTEIN 1"/>
    <property type="match status" value="1"/>
</dbReference>
<gene>
    <name evidence="4" type="ORF">EL17_05155</name>
</gene>
<evidence type="ECO:0000256" key="2">
    <source>
        <dbReference type="PROSITE-ProRule" id="PRU00169"/>
    </source>
</evidence>
<dbReference type="InterPro" id="IPR001789">
    <property type="entry name" value="Sig_transdc_resp-reg_receiver"/>
</dbReference>
<dbReference type="InterPro" id="IPR050595">
    <property type="entry name" value="Bact_response_regulator"/>
</dbReference>
<feature type="modified residue" description="4-aspartylphosphate" evidence="2">
    <location>
        <position position="50"/>
    </location>
</feature>
<dbReference type="Gene3D" id="3.40.50.2300">
    <property type="match status" value="1"/>
</dbReference>
<dbReference type="PROSITE" id="PS50110">
    <property type="entry name" value="RESPONSE_REGULATORY"/>
    <property type="match status" value="1"/>
</dbReference>
<name>A0A074LME8_9BACT</name>
<dbReference type="Pfam" id="PF00072">
    <property type="entry name" value="Response_reg"/>
    <property type="match status" value="1"/>
</dbReference>
<accession>A0A074LME8</accession>
<proteinExistence type="predicted"/>
<dbReference type="STRING" id="1048983.EL17_05155"/>